<dbReference type="GO" id="GO:0005886">
    <property type="term" value="C:plasma membrane"/>
    <property type="evidence" value="ECO:0007669"/>
    <property type="project" value="UniProtKB-SubCell"/>
</dbReference>
<organism evidence="7 8">
    <name type="scientific">[Bacteroides] pectinophilus ATCC 43243</name>
    <dbReference type="NCBI Taxonomy" id="483218"/>
    <lineage>
        <taxon>Bacteria</taxon>
        <taxon>Bacillati</taxon>
        <taxon>Bacillota</taxon>
        <taxon>Clostridia</taxon>
        <taxon>Eubacteriales</taxon>
    </lineage>
</organism>
<name>B7ATK7_9FIRM</name>
<keyword evidence="2" id="KW-1003">Cell membrane</keyword>
<dbReference type="InterPro" id="IPR020948">
    <property type="entry name" value="P_starv_induced_PsiE-like"/>
</dbReference>
<keyword evidence="5 6" id="KW-0472">Membrane</keyword>
<dbReference type="AlphaFoldDB" id="B7ATK7"/>
<evidence type="ECO:0000313" key="7">
    <source>
        <dbReference type="EMBL" id="EEC56991.1"/>
    </source>
</evidence>
<keyword evidence="3 6" id="KW-0812">Transmembrane</keyword>
<dbReference type="Pfam" id="PF06146">
    <property type="entry name" value="PsiE"/>
    <property type="match status" value="1"/>
</dbReference>
<dbReference type="eggNOG" id="ENOG5033080">
    <property type="taxonomic scope" value="Bacteria"/>
</dbReference>
<comment type="caution">
    <text evidence="7">The sequence shown here is derived from an EMBL/GenBank/DDBJ whole genome shotgun (WGS) entry which is preliminary data.</text>
</comment>
<evidence type="ECO:0000256" key="5">
    <source>
        <dbReference type="ARBA" id="ARBA00023136"/>
    </source>
</evidence>
<comment type="subcellular location">
    <subcellularLocation>
        <location evidence="1">Cell membrane</location>
        <topology evidence="1">Multi-pass membrane protein</topology>
    </subcellularLocation>
</comment>
<accession>B7ATK7</accession>
<feature type="transmembrane region" description="Helical" evidence="6">
    <location>
        <begin position="100"/>
        <end position="119"/>
    </location>
</feature>
<gene>
    <name evidence="7" type="ORF">BACPEC_01479</name>
</gene>
<evidence type="ECO:0000256" key="4">
    <source>
        <dbReference type="ARBA" id="ARBA00022989"/>
    </source>
</evidence>
<evidence type="ECO:0000256" key="3">
    <source>
        <dbReference type="ARBA" id="ARBA00022692"/>
    </source>
</evidence>
<dbReference type="HOGENOM" id="CLU_129179_1_1_9"/>
<dbReference type="STRING" id="483218.BACPEC_01479"/>
<evidence type="ECO:0000256" key="6">
    <source>
        <dbReference type="SAM" id="Phobius"/>
    </source>
</evidence>
<dbReference type="Proteomes" id="UP000003136">
    <property type="component" value="Unassembled WGS sequence"/>
</dbReference>
<evidence type="ECO:0000256" key="2">
    <source>
        <dbReference type="ARBA" id="ARBA00022475"/>
    </source>
</evidence>
<evidence type="ECO:0000256" key="1">
    <source>
        <dbReference type="ARBA" id="ARBA00004651"/>
    </source>
</evidence>
<keyword evidence="8" id="KW-1185">Reference proteome</keyword>
<reference evidence="7 8" key="2">
    <citation type="submission" date="2008-11" db="EMBL/GenBank/DDBJ databases">
        <authorList>
            <person name="Fulton L."/>
            <person name="Clifton S."/>
            <person name="Fulton B."/>
            <person name="Xu J."/>
            <person name="Minx P."/>
            <person name="Pepin K.H."/>
            <person name="Johnson M."/>
            <person name="Bhonagiri V."/>
            <person name="Nash W.E."/>
            <person name="Mardis E.R."/>
            <person name="Wilson R.K."/>
        </authorList>
    </citation>
    <scope>NUCLEOTIDE SEQUENCE [LARGE SCALE GENOMIC DNA]</scope>
    <source>
        <strain evidence="7 8">ATCC 43243</strain>
    </source>
</reference>
<feature type="transmembrane region" description="Helical" evidence="6">
    <location>
        <begin position="12"/>
        <end position="32"/>
    </location>
</feature>
<reference evidence="7 8" key="1">
    <citation type="submission" date="2008-11" db="EMBL/GenBank/DDBJ databases">
        <title>Draft genome sequence of Bacteroides pectinophilus (ATCC 43243).</title>
        <authorList>
            <person name="Sudarsanam P."/>
            <person name="Ley R."/>
            <person name="Guruge J."/>
            <person name="Turnbaugh P.J."/>
            <person name="Mahowald M."/>
            <person name="Liep D."/>
            <person name="Gordon J."/>
        </authorList>
    </citation>
    <scope>NUCLEOTIDE SEQUENCE [LARGE SCALE GENOMIC DNA]</scope>
    <source>
        <strain evidence="7 8">ATCC 43243</strain>
    </source>
</reference>
<protein>
    <recommendedName>
        <fullName evidence="9">Transporter</fullName>
    </recommendedName>
</protein>
<keyword evidence="4 6" id="KW-1133">Transmembrane helix</keyword>
<evidence type="ECO:0008006" key="9">
    <source>
        <dbReference type="Google" id="ProtNLM"/>
    </source>
</evidence>
<dbReference type="EMBL" id="ABVQ01000036">
    <property type="protein sequence ID" value="EEC56991.1"/>
    <property type="molecule type" value="Genomic_DNA"/>
</dbReference>
<proteinExistence type="predicted"/>
<sequence>MRKKIQDRIYNFSYIAEIVISLIIFIIIALGIARVAMDLINPDISWNNADALGYFLNRLLMLAVATEFIKMLCRHTASSVIEVLLFATARQMIVEHYSPVETLISVVAIACLFATRKYLLRRSDEKENETDHL</sequence>
<evidence type="ECO:0000313" key="8">
    <source>
        <dbReference type="Proteomes" id="UP000003136"/>
    </source>
</evidence>